<dbReference type="GO" id="GO:0016020">
    <property type="term" value="C:membrane"/>
    <property type="evidence" value="ECO:0007669"/>
    <property type="project" value="UniProtKB-SubCell"/>
</dbReference>
<evidence type="ECO:0000256" key="3">
    <source>
        <dbReference type="ARBA" id="ARBA00022989"/>
    </source>
</evidence>
<feature type="compositionally biased region" description="Polar residues" evidence="6">
    <location>
        <begin position="343"/>
        <end position="354"/>
    </location>
</feature>
<feature type="signal peptide" evidence="7">
    <location>
        <begin position="1"/>
        <end position="18"/>
    </location>
</feature>
<feature type="domain" description="LicD/FKTN/FKRP nucleotidyltransferase" evidence="8">
    <location>
        <begin position="57"/>
        <end position="140"/>
    </location>
</feature>
<dbReference type="PANTHER" id="PTHR15407:SF32">
    <property type="entry name" value="PROTEIN (MNN4), PUTATIVE (AFU_ORTHOLOGUE AFUA_1G03790)-RELATED"/>
    <property type="match status" value="1"/>
</dbReference>
<feature type="compositionally biased region" description="Low complexity" evidence="6">
    <location>
        <begin position="466"/>
        <end position="475"/>
    </location>
</feature>
<feature type="region of interest" description="Disordered" evidence="6">
    <location>
        <begin position="269"/>
        <end position="671"/>
    </location>
</feature>
<evidence type="ECO:0000256" key="6">
    <source>
        <dbReference type="SAM" id="MobiDB-lite"/>
    </source>
</evidence>
<feature type="domain" description="LicD/FKTN/FKRP nucleotidyltransferase" evidence="8">
    <location>
        <begin position="146"/>
        <end position="189"/>
    </location>
</feature>
<keyword evidence="4" id="KW-0472">Membrane</keyword>
<dbReference type="Pfam" id="PF20994">
    <property type="entry name" value="CENPU"/>
    <property type="match status" value="1"/>
</dbReference>
<dbReference type="OrthoDB" id="5377952at2759"/>
<feature type="compositionally biased region" description="Polar residues" evidence="6">
    <location>
        <begin position="221"/>
        <end position="236"/>
    </location>
</feature>
<comment type="caution">
    <text evidence="10">The sequence shown here is derived from an EMBL/GenBank/DDBJ whole genome shotgun (WGS) entry which is preliminary data.</text>
</comment>
<keyword evidence="11" id="KW-1185">Reference proteome</keyword>
<keyword evidence="7" id="KW-0732">Signal</keyword>
<protein>
    <submittedName>
        <fullName evidence="10">Uncharacterized protein</fullName>
    </submittedName>
</protein>
<reference evidence="10" key="1">
    <citation type="submission" date="2020-03" db="EMBL/GenBank/DDBJ databases">
        <title>Draft Genome Sequence of Cylindrodendrum hubeiense.</title>
        <authorList>
            <person name="Buettner E."/>
            <person name="Kellner H."/>
        </authorList>
    </citation>
    <scope>NUCLEOTIDE SEQUENCE</scope>
    <source>
        <strain evidence="10">IHI 201604</strain>
    </source>
</reference>
<feature type="domain" description="Inner kinetochore subunit AME1" evidence="9">
    <location>
        <begin position="707"/>
        <end position="892"/>
    </location>
</feature>
<dbReference type="GO" id="GO:0009100">
    <property type="term" value="P:glycoprotein metabolic process"/>
    <property type="evidence" value="ECO:0007669"/>
    <property type="project" value="UniProtKB-ARBA"/>
</dbReference>
<evidence type="ECO:0000313" key="10">
    <source>
        <dbReference type="EMBL" id="KAF7549669.1"/>
    </source>
</evidence>
<dbReference type="InterPro" id="IPR048743">
    <property type="entry name" value="AME1"/>
</dbReference>
<evidence type="ECO:0000256" key="5">
    <source>
        <dbReference type="SAM" id="Coils"/>
    </source>
</evidence>
<accession>A0A9P5LB13</accession>
<sequence length="900" mass="100597">MRVSSFFATAIWLAFASAAAIKEIPAENAGATNELAKRGTGEKPHFPEPKYFRITVMPWDLDADVQVTEADMYFLAAYHNMTIYYYKYGDMKKGRFFQLEINPYFKYREQDDVLNVIDARWIDLETGLFIDITAARYNPSHEQGEGILYDKHGHEYRDTYLFPLRDTTFEGVPAKIPYRYKEMLASEYGQKALSNTKYHSFTHARFEAPASQLLRMATGKSPHSSKPSPVFLTQPTGRERRAERLNERLRGAQRANVEDDSFHLDIAGLNIAGSDPAPPPVSSARRTPNTSAKRKRLDHDELPPSKDPSNSGRRSIRSGPKDPYDLPDTSKESVAQPVALEDTPQNGEQEQEQSVPGDEEEPEAQPSSPTESPALPQMDLDEQEDTLESLPEPVHYRSPALRRISRNSVEEIEESPQDAPGSGKRRSVRMSDALSSSTRLHDAMSTDGAGPPSSSPLARKVRRSDAAASVRSAGSFRQRSRLMESEDMDELSPTRAAGQGSDEFSGSAAAEEEQVLGEEEFAEATQVDEEPVADDEATEEEPEEEPEQEFEEEPEPEAEAEEAPEAEEIDETEAAKTLGRKRPRRSLPPQSPELGSGVFEEAEEEPVPKRRRGRVANSPATQKQPAPKPKPKPKVKPQPQRTSPRSKAKPAPKPKTTRKPARESGEGGDATIAVTVQRFVNVKNQAEGEDAEDPLQSEVPFATHGETAVDVFSQVCMEVIKSTLGQLEEAIGATEDKAKKKEYRIKMRAIEAYREELKSRLLQHAIHLNDWHSLRKRVRLAQREKITLRDEIIRLKGEREQVALRMDAVRIKHEEDTKETKHYMGTSTTMHDVDLAIDRGRDAPELSRAEQKQAELANLELLVPQISDQVSSASATGGMLQQVMDFNAFLERAAVALESR</sequence>
<feature type="compositionally biased region" description="Acidic residues" evidence="6">
    <location>
        <begin position="510"/>
        <end position="572"/>
    </location>
</feature>
<evidence type="ECO:0000256" key="4">
    <source>
        <dbReference type="ARBA" id="ARBA00023136"/>
    </source>
</evidence>
<evidence type="ECO:0000256" key="7">
    <source>
        <dbReference type="SAM" id="SignalP"/>
    </source>
</evidence>
<dbReference type="EMBL" id="JAANBB010000116">
    <property type="protein sequence ID" value="KAF7549669.1"/>
    <property type="molecule type" value="Genomic_DNA"/>
</dbReference>
<proteinExistence type="predicted"/>
<dbReference type="Proteomes" id="UP000722485">
    <property type="component" value="Unassembled WGS sequence"/>
</dbReference>
<evidence type="ECO:0000256" key="1">
    <source>
        <dbReference type="ARBA" id="ARBA00004167"/>
    </source>
</evidence>
<feature type="compositionally biased region" description="Basic and acidic residues" evidence="6">
    <location>
        <begin position="319"/>
        <end position="331"/>
    </location>
</feature>
<comment type="subcellular location">
    <subcellularLocation>
        <location evidence="1">Membrane</location>
        <topology evidence="1">Single-pass membrane protein</topology>
    </subcellularLocation>
</comment>
<name>A0A9P5LB13_9HYPO</name>
<gene>
    <name evidence="10" type="ORF">G7Z17_g6240</name>
</gene>
<dbReference type="PANTHER" id="PTHR15407">
    <property type="entry name" value="FUKUTIN-RELATED"/>
    <property type="match status" value="1"/>
</dbReference>
<dbReference type="AlphaFoldDB" id="A0A9P5LB13"/>
<keyword evidence="5" id="KW-0175">Coiled coil</keyword>
<organism evidence="10 11">
    <name type="scientific">Cylindrodendrum hubeiense</name>
    <dbReference type="NCBI Taxonomy" id="595255"/>
    <lineage>
        <taxon>Eukaryota</taxon>
        <taxon>Fungi</taxon>
        <taxon>Dikarya</taxon>
        <taxon>Ascomycota</taxon>
        <taxon>Pezizomycotina</taxon>
        <taxon>Sordariomycetes</taxon>
        <taxon>Hypocreomycetidae</taxon>
        <taxon>Hypocreales</taxon>
        <taxon>Nectriaceae</taxon>
        <taxon>Cylindrodendrum</taxon>
    </lineage>
</organism>
<feature type="compositionally biased region" description="Basic residues" evidence="6">
    <location>
        <begin position="644"/>
        <end position="659"/>
    </location>
</feature>
<keyword evidence="3" id="KW-1133">Transmembrane helix</keyword>
<dbReference type="Pfam" id="PF04991">
    <property type="entry name" value="LicD"/>
    <property type="match status" value="2"/>
</dbReference>
<feature type="coiled-coil region" evidence="5">
    <location>
        <begin position="740"/>
        <end position="798"/>
    </location>
</feature>
<evidence type="ECO:0000256" key="2">
    <source>
        <dbReference type="ARBA" id="ARBA00022692"/>
    </source>
</evidence>
<feature type="chain" id="PRO_5040113400" evidence="7">
    <location>
        <begin position="19"/>
        <end position="900"/>
    </location>
</feature>
<evidence type="ECO:0000259" key="9">
    <source>
        <dbReference type="Pfam" id="PF20994"/>
    </source>
</evidence>
<keyword evidence="2" id="KW-0812">Transmembrane</keyword>
<dbReference type="InterPro" id="IPR009644">
    <property type="entry name" value="FKTN/MNN4/W02B3.4-1"/>
</dbReference>
<dbReference type="InterPro" id="IPR007074">
    <property type="entry name" value="LicD/FKTN/FKRP_NTP_transf"/>
</dbReference>
<evidence type="ECO:0000259" key="8">
    <source>
        <dbReference type="Pfam" id="PF04991"/>
    </source>
</evidence>
<feature type="region of interest" description="Disordered" evidence="6">
    <location>
        <begin position="217"/>
        <end position="239"/>
    </location>
</feature>
<evidence type="ECO:0000313" key="11">
    <source>
        <dbReference type="Proteomes" id="UP000722485"/>
    </source>
</evidence>